<feature type="non-terminal residue" evidence="1">
    <location>
        <position position="1"/>
    </location>
</feature>
<proteinExistence type="evidence at transcript level"/>
<name>B7FG39_MEDTR</name>
<accession>B7FG39</accession>
<reference evidence="1" key="1">
    <citation type="submission" date="2008-12" db="EMBL/GenBank/DDBJ databases">
        <title>Medicago truncatula full length cdna cloning project.</title>
        <authorList>
            <person name="Moskal W."/>
            <person name="Chan A."/>
            <person name="Cheung F."/>
            <person name="Xiao Y."/>
            <person name="Town C.D."/>
        </authorList>
    </citation>
    <scope>NUCLEOTIDE SEQUENCE</scope>
</reference>
<dbReference type="AlphaFoldDB" id="B7FG39"/>
<feature type="non-terminal residue" evidence="1">
    <location>
        <position position="43"/>
    </location>
</feature>
<organism evidence="1">
    <name type="scientific">Medicago truncatula</name>
    <name type="common">Barrel medic</name>
    <name type="synonym">Medicago tribuloides</name>
    <dbReference type="NCBI Taxonomy" id="3880"/>
    <lineage>
        <taxon>Eukaryota</taxon>
        <taxon>Viridiplantae</taxon>
        <taxon>Streptophyta</taxon>
        <taxon>Embryophyta</taxon>
        <taxon>Tracheophyta</taxon>
        <taxon>Spermatophyta</taxon>
        <taxon>Magnoliopsida</taxon>
        <taxon>eudicotyledons</taxon>
        <taxon>Gunneridae</taxon>
        <taxon>Pentapetalae</taxon>
        <taxon>rosids</taxon>
        <taxon>fabids</taxon>
        <taxon>Fabales</taxon>
        <taxon>Fabaceae</taxon>
        <taxon>Papilionoideae</taxon>
        <taxon>50 kb inversion clade</taxon>
        <taxon>NPAAA clade</taxon>
        <taxon>Hologalegina</taxon>
        <taxon>IRL clade</taxon>
        <taxon>Trifolieae</taxon>
        <taxon>Medicago</taxon>
    </lineage>
</organism>
<dbReference type="EMBL" id="BT050986">
    <property type="protein sequence ID" value="ACJ83652.1"/>
    <property type="molecule type" value="mRNA"/>
</dbReference>
<sequence>PTSVNSASRYWGCANSGWCSSFRRFWKFPLSKPKSRIIRKEQK</sequence>
<evidence type="ECO:0000313" key="1">
    <source>
        <dbReference type="EMBL" id="ACJ83652.1"/>
    </source>
</evidence>
<protein>
    <submittedName>
        <fullName evidence="1">Uncharacterized protein</fullName>
    </submittedName>
</protein>